<keyword evidence="2 5" id="KW-0812">Transmembrane</keyword>
<organism evidence="7 8">
    <name type="scientific">Ornithinibacillus bavariensis</name>
    <dbReference type="NCBI Taxonomy" id="545502"/>
    <lineage>
        <taxon>Bacteria</taxon>
        <taxon>Bacillati</taxon>
        <taxon>Bacillota</taxon>
        <taxon>Bacilli</taxon>
        <taxon>Bacillales</taxon>
        <taxon>Bacillaceae</taxon>
        <taxon>Ornithinibacillus</taxon>
    </lineage>
</organism>
<evidence type="ECO:0000256" key="1">
    <source>
        <dbReference type="ARBA" id="ARBA00006068"/>
    </source>
</evidence>
<dbReference type="NCBIfam" id="TIGR00350">
    <property type="entry name" value="lytR_cpsA_psr"/>
    <property type="match status" value="1"/>
</dbReference>
<dbReference type="Proteomes" id="UP000676917">
    <property type="component" value="Unassembled WGS sequence"/>
</dbReference>
<proteinExistence type="inferred from homology"/>
<reference evidence="7" key="1">
    <citation type="submission" date="2021-03" db="EMBL/GenBank/DDBJ databases">
        <title>Antimicrobial resistance genes in bacteria isolated from Japanese honey, and their potential for conferring macrolide and lincosamide resistance in the American foulbrood pathogen Paenibacillus larvae.</title>
        <authorList>
            <person name="Okamoto M."/>
            <person name="Kumagai M."/>
            <person name="Kanamori H."/>
            <person name="Takamatsu D."/>
        </authorList>
    </citation>
    <scope>NUCLEOTIDE SEQUENCE</scope>
    <source>
        <strain evidence="7">J43TS3</strain>
    </source>
</reference>
<keyword evidence="3" id="KW-0735">Signal-anchor</keyword>
<accession>A0A919X8N9</accession>
<dbReference type="PANTHER" id="PTHR33392:SF6">
    <property type="entry name" value="POLYISOPRENYL-TEICHOIC ACID--PEPTIDOGLYCAN TEICHOIC ACID TRANSFERASE TAGU"/>
    <property type="match status" value="1"/>
</dbReference>
<evidence type="ECO:0000313" key="8">
    <source>
        <dbReference type="Proteomes" id="UP000676917"/>
    </source>
</evidence>
<name>A0A919X8N9_9BACI</name>
<evidence type="ECO:0000256" key="3">
    <source>
        <dbReference type="ARBA" id="ARBA00022968"/>
    </source>
</evidence>
<evidence type="ECO:0000313" key="7">
    <source>
        <dbReference type="EMBL" id="GIO26452.1"/>
    </source>
</evidence>
<evidence type="ECO:0000256" key="5">
    <source>
        <dbReference type="SAM" id="Phobius"/>
    </source>
</evidence>
<dbReference type="EMBL" id="BORP01000001">
    <property type="protein sequence ID" value="GIO26452.1"/>
    <property type="molecule type" value="Genomic_DNA"/>
</dbReference>
<feature type="transmembrane region" description="Helical" evidence="5">
    <location>
        <begin position="20"/>
        <end position="40"/>
    </location>
</feature>
<dbReference type="AlphaFoldDB" id="A0A919X8N9"/>
<keyword evidence="4 5" id="KW-1133">Transmembrane helix</keyword>
<dbReference type="Pfam" id="PF03816">
    <property type="entry name" value="LytR_cpsA_psr"/>
    <property type="match status" value="1"/>
</dbReference>
<dbReference type="Gene3D" id="3.40.630.190">
    <property type="entry name" value="LCP protein"/>
    <property type="match status" value="1"/>
</dbReference>
<dbReference type="InterPro" id="IPR050922">
    <property type="entry name" value="LytR/CpsA/Psr_CW_biosynth"/>
</dbReference>
<keyword evidence="5" id="KW-0472">Membrane</keyword>
<dbReference type="RefSeq" id="WP_212919910.1">
    <property type="nucleotide sequence ID" value="NZ_BORP01000001.1"/>
</dbReference>
<evidence type="ECO:0000256" key="2">
    <source>
        <dbReference type="ARBA" id="ARBA00022692"/>
    </source>
</evidence>
<dbReference type="PANTHER" id="PTHR33392">
    <property type="entry name" value="POLYISOPRENYL-TEICHOIC ACID--PEPTIDOGLYCAN TEICHOIC ACID TRANSFERASE TAGU"/>
    <property type="match status" value="1"/>
</dbReference>
<protein>
    <submittedName>
        <fullName evidence="7">Transcriptional regulator LytR</fullName>
    </submittedName>
</protein>
<evidence type="ECO:0000259" key="6">
    <source>
        <dbReference type="Pfam" id="PF03816"/>
    </source>
</evidence>
<comment type="caution">
    <text evidence="7">The sequence shown here is derived from an EMBL/GenBank/DDBJ whole genome shotgun (WGS) entry which is preliminary data.</text>
</comment>
<gene>
    <name evidence="7" type="primary">lytR</name>
    <name evidence="7" type="ORF">J43TS3_10630</name>
</gene>
<dbReference type="InterPro" id="IPR004474">
    <property type="entry name" value="LytR_CpsA_psr"/>
</dbReference>
<keyword evidence="8" id="KW-1185">Reference proteome</keyword>
<sequence length="315" mass="35709">MAETREEYKKRVKKRKWPYIVGGILLFILLIGGGYAWYIWDKLHETVSNMHDPLERDENPERQEELKDIFNKKKSLNILLLGVDERAGDKGRSDTMILMSLNPNTDSMVMLSIPRDTYVNIPGYGMDKINHAYARGGVELSVKTVEEAFHVPVHFYGKVNMEGFEQGVDSLGGVTVTNDLAFTQDGVHFPTGEIHLDGEEALAYIRMRKSDPRGDMGRNERQRDVISAALEKAASFSGITKIGEILNILGDNVNTDLNMKNIQNLFTNYLSTRANIEMMEITGSGQIIGAVWYYIVPESEFDRISTEIKQFMKET</sequence>
<comment type="similarity">
    <text evidence="1">Belongs to the LytR/CpsA/Psr (LCP) family.</text>
</comment>
<feature type="domain" description="Cell envelope-related transcriptional attenuator" evidence="6">
    <location>
        <begin position="92"/>
        <end position="234"/>
    </location>
</feature>
<dbReference type="GO" id="GO:0071555">
    <property type="term" value="P:cell wall organization"/>
    <property type="evidence" value="ECO:0007669"/>
    <property type="project" value="UniProtKB-KW"/>
</dbReference>
<evidence type="ECO:0000256" key="4">
    <source>
        <dbReference type="ARBA" id="ARBA00022989"/>
    </source>
</evidence>